<feature type="region of interest" description="Disordered" evidence="2">
    <location>
        <begin position="194"/>
        <end position="220"/>
    </location>
</feature>
<dbReference type="AlphaFoldDB" id="A0A2U1JCC6"/>
<dbReference type="GO" id="GO:0020037">
    <property type="term" value="F:heme binding"/>
    <property type="evidence" value="ECO:0007669"/>
    <property type="project" value="UniProtKB-ARBA"/>
</dbReference>
<dbReference type="InterPro" id="IPR050577">
    <property type="entry name" value="MAPR/NEUFC/NENF-like"/>
</dbReference>
<dbReference type="GO" id="GO:0012505">
    <property type="term" value="C:endomembrane system"/>
    <property type="evidence" value="ECO:0007669"/>
    <property type="project" value="TreeGrafter"/>
</dbReference>
<keyword evidence="3" id="KW-0812">Transmembrane</keyword>
<dbReference type="FunFam" id="3.10.120.10:FF:000003">
    <property type="entry name" value="membrane-associated progesterone receptor component 1"/>
    <property type="match status" value="1"/>
</dbReference>
<dbReference type="GO" id="GO:0016020">
    <property type="term" value="C:membrane"/>
    <property type="evidence" value="ECO:0007669"/>
    <property type="project" value="TreeGrafter"/>
</dbReference>
<organism evidence="5 6">
    <name type="scientific">Smittium angustum</name>
    <dbReference type="NCBI Taxonomy" id="133377"/>
    <lineage>
        <taxon>Eukaryota</taxon>
        <taxon>Fungi</taxon>
        <taxon>Fungi incertae sedis</taxon>
        <taxon>Zoopagomycota</taxon>
        <taxon>Kickxellomycotina</taxon>
        <taxon>Harpellomycetes</taxon>
        <taxon>Harpellales</taxon>
        <taxon>Legeriomycetaceae</taxon>
        <taxon>Smittium</taxon>
    </lineage>
</organism>
<evidence type="ECO:0000256" key="3">
    <source>
        <dbReference type="SAM" id="Phobius"/>
    </source>
</evidence>
<proteinExistence type="inferred from homology"/>
<dbReference type="InterPro" id="IPR036400">
    <property type="entry name" value="Cyt_B5-like_heme/steroid_sf"/>
</dbReference>
<feature type="region of interest" description="Disordered" evidence="2">
    <location>
        <begin position="1"/>
        <end position="39"/>
    </location>
</feature>
<sequence length="220" mass="25037">MTTNNLYKRQNSPAHKQSPRDSPAHKLPPEKQATPIGSPKNSPRFVLNFVFKTIFSLILFNLAISYLLTESFFWGYQSKYTNWRNYIPKKALVFSPEQLAKYDGSNPNLPIYVAIKGDVYDVTLGKHWYGKGSSYNLFAGKDSSRAFATNCLSRKDHLTNDIRDLTKTELANLDGWISFFKNHQKYTKIGTVIHNPIDPNSPPPPKCVDAHPKPNNKNPH</sequence>
<gene>
    <name evidence="5" type="ORF">BB558_001172</name>
</gene>
<protein>
    <recommendedName>
        <fullName evidence="4">Cytochrome b5 heme-binding domain-containing protein</fullName>
    </recommendedName>
</protein>
<feature type="compositionally biased region" description="Polar residues" evidence="2">
    <location>
        <begin position="1"/>
        <end position="15"/>
    </location>
</feature>
<dbReference type="SUPFAM" id="SSF55856">
    <property type="entry name" value="Cytochrome b5-like heme/steroid binding domain"/>
    <property type="match status" value="1"/>
</dbReference>
<accession>A0A2U1JCC6</accession>
<name>A0A2U1JCC6_SMIAN</name>
<reference evidence="5 6" key="1">
    <citation type="journal article" date="2018" name="MBio">
        <title>Comparative Genomics Reveals the Core Gene Toolbox for the Fungus-Insect Symbiosis.</title>
        <authorList>
            <person name="Wang Y."/>
            <person name="Stata M."/>
            <person name="Wang W."/>
            <person name="Stajich J.E."/>
            <person name="White M.M."/>
            <person name="Moncalvo J.M."/>
        </authorList>
    </citation>
    <scope>NUCLEOTIDE SEQUENCE [LARGE SCALE GENOMIC DNA]</scope>
    <source>
        <strain evidence="5 6">AUS-126-30</strain>
    </source>
</reference>
<evidence type="ECO:0000259" key="4">
    <source>
        <dbReference type="SMART" id="SM01117"/>
    </source>
</evidence>
<dbReference type="PANTHER" id="PTHR10281:SF76">
    <property type="entry name" value="CALCUTTA CUP-RELATED"/>
    <property type="match status" value="1"/>
</dbReference>
<keyword evidence="6" id="KW-1185">Reference proteome</keyword>
<feature type="compositionally biased region" description="Basic and acidic residues" evidence="2">
    <location>
        <begin position="18"/>
        <end position="29"/>
    </location>
</feature>
<dbReference type="EMBL" id="MBFU01000064">
    <property type="protein sequence ID" value="PWA02685.1"/>
    <property type="molecule type" value="Genomic_DNA"/>
</dbReference>
<evidence type="ECO:0000313" key="5">
    <source>
        <dbReference type="EMBL" id="PWA02685.1"/>
    </source>
</evidence>
<comment type="caution">
    <text evidence="5">The sequence shown here is derived from an EMBL/GenBank/DDBJ whole genome shotgun (WGS) entry which is preliminary data.</text>
</comment>
<feature type="transmembrane region" description="Helical" evidence="3">
    <location>
        <begin position="49"/>
        <end position="69"/>
    </location>
</feature>
<evidence type="ECO:0000256" key="2">
    <source>
        <dbReference type="SAM" id="MobiDB-lite"/>
    </source>
</evidence>
<dbReference type="InterPro" id="IPR001199">
    <property type="entry name" value="Cyt_B5-like_heme/steroid-bd"/>
</dbReference>
<dbReference type="Pfam" id="PF00173">
    <property type="entry name" value="Cyt-b5"/>
    <property type="match status" value="1"/>
</dbReference>
<evidence type="ECO:0000313" key="6">
    <source>
        <dbReference type="Proteomes" id="UP000245591"/>
    </source>
</evidence>
<keyword evidence="3" id="KW-1133">Transmembrane helix</keyword>
<dbReference type="SMART" id="SM01117">
    <property type="entry name" value="Cyt-b5"/>
    <property type="match status" value="1"/>
</dbReference>
<dbReference type="Proteomes" id="UP000245591">
    <property type="component" value="Unassembled WGS sequence"/>
</dbReference>
<feature type="domain" description="Cytochrome b5 heme-binding" evidence="4">
    <location>
        <begin position="94"/>
        <end position="193"/>
    </location>
</feature>
<keyword evidence="3" id="KW-0472">Membrane</keyword>
<dbReference type="PANTHER" id="PTHR10281">
    <property type="entry name" value="MEMBRANE-ASSOCIATED PROGESTERONE RECEPTOR COMPONENT-RELATED"/>
    <property type="match status" value="1"/>
</dbReference>
<dbReference type="Gene3D" id="3.10.120.10">
    <property type="entry name" value="Cytochrome b5-like heme/steroid binding domain"/>
    <property type="match status" value="1"/>
</dbReference>
<evidence type="ECO:0000256" key="1">
    <source>
        <dbReference type="ARBA" id="ARBA00038357"/>
    </source>
</evidence>
<comment type="similarity">
    <text evidence="1">Belongs to the cytochrome b5 family. MAPR subfamily.</text>
</comment>